<dbReference type="Pfam" id="PF00892">
    <property type="entry name" value="EamA"/>
    <property type="match status" value="1"/>
</dbReference>
<feature type="transmembrane region" description="Helical" evidence="5">
    <location>
        <begin position="90"/>
        <end position="108"/>
    </location>
</feature>
<accession>A0A9P4IPB0</accession>
<dbReference type="AlphaFoldDB" id="A0A9P4IPB0"/>
<dbReference type="Proteomes" id="UP000799772">
    <property type="component" value="Unassembled WGS sequence"/>
</dbReference>
<feature type="transmembrane region" description="Helical" evidence="5">
    <location>
        <begin position="196"/>
        <end position="213"/>
    </location>
</feature>
<keyword evidence="8" id="KW-1185">Reference proteome</keyword>
<keyword evidence="3 5" id="KW-1133">Transmembrane helix</keyword>
<feature type="transmembrane region" description="Helical" evidence="5">
    <location>
        <begin position="251"/>
        <end position="269"/>
    </location>
</feature>
<feature type="transmembrane region" description="Helical" evidence="5">
    <location>
        <begin position="289"/>
        <end position="309"/>
    </location>
</feature>
<dbReference type="OrthoDB" id="1436450at2759"/>
<comment type="subcellular location">
    <subcellularLocation>
        <location evidence="1">Membrane</location>
        <topology evidence="1">Multi-pass membrane protein</topology>
    </subcellularLocation>
</comment>
<feature type="transmembrane region" description="Helical" evidence="5">
    <location>
        <begin position="219"/>
        <end position="239"/>
    </location>
</feature>
<proteinExistence type="predicted"/>
<feature type="transmembrane region" description="Helical" evidence="5">
    <location>
        <begin position="321"/>
        <end position="340"/>
    </location>
</feature>
<evidence type="ECO:0000256" key="3">
    <source>
        <dbReference type="ARBA" id="ARBA00022989"/>
    </source>
</evidence>
<feature type="transmembrane region" description="Helical" evidence="5">
    <location>
        <begin position="387"/>
        <end position="407"/>
    </location>
</feature>
<evidence type="ECO:0000256" key="4">
    <source>
        <dbReference type="ARBA" id="ARBA00023136"/>
    </source>
</evidence>
<dbReference type="SUPFAM" id="SSF103481">
    <property type="entry name" value="Multidrug resistance efflux transporter EmrE"/>
    <property type="match status" value="1"/>
</dbReference>
<comment type="caution">
    <text evidence="7">The sequence shown here is derived from an EMBL/GenBank/DDBJ whole genome shotgun (WGS) entry which is preliminary data.</text>
</comment>
<sequence>MSPPVSSHDVDTEAVGNATVQAHDSPTSDVDSLGPTSIRPAWMKRYHFDYGSWRHALGISCLLSTVFLWTASNFMASTILADNTFSKPYLVTYINTAWFIIPLFPMLLRELYNNPSKISNIRYLFQKRRNRYVQLSQEEEGEDTPGRTIKPVRGANGIISSANGDFEDGSSSEGYQSKAFAHASSSKLSFRETARLALEFCFLWFAANYFMALCLERTTVASSTILTSTSGIWTLLFGSMIGVERFTLRKLLGVLASLVGIVLISGVDLSGKTDENRGSFPHKSPAELAMGNAMAVISAVLYGVYASLIKKRIGDESRVSVALFFGLVGVYNVLLLWPGLVALHFSGVERFELPPTPRVTVIILTNATASLFSDITWALAMLFTSPLLVTVGLSLTIPLSLIGQIVLKGQYTSWVYWLGAFVVFLSFVFINHEEGKEAGPTEAPLLARADDEDVG</sequence>
<dbReference type="InterPro" id="IPR037185">
    <property type="entry name" value="EmrE-like"/>
</dbReference>
<evidence type="ECO:0000256" key="5">
    <source>
        <dbReference type="SAM" id="Phobius"/>
    </source>
</evidence>
<dbReference type="GO" id="GO:0000329">
    <property type="term" value="C:fungal-type vacuole membrane"/>
    <property type="evidence" value="ECO:0007669"/>
    <property type="project" value="TreeGrafter"/>
</dbReference>
<feature type="transmembrane region" description="Helical" evidence="5">
    <location>
        <begin position="413"/>
        <end position="430"/>
    </location>
</feature>
<gene>
    <name evidence="7" type="ORF">NA57DRAFT_51592</name>
</gene>
<dbReference type="PANTHER" id="PTHR23051">
    <property type="entry name" value="SOLUTE CARRIER FAMILY 35, MEMBER F5"/>
    <property type="match status" value="1"/>
</dbReference>
<evidence type="ECO:0000313" key="8">
    <source>
        <dbReference type="Proteomes" id="UP000799772"/>
    </source>
</evidence>
<feature type="transmembrane region" description="Helical" evidence="5">
    <location>
        <begin position="53"/>
        <end position="70"/>
    </location>
</feature>
<evidence type="ECO:0000256" key="1">
    <source>
        <dbReference type="ARBA" id="ARBA00004141"/>
    </source>
</evidence>
<name>A0A9P4IPB0_9PEZI</name>
<reference evidence="7" key="1">
    <citation type="journal article" date="2020" name="Stud. Mycol.">
        <title>101 Dothideomycetes genomes: a test case for predicting lifestyles and emergence of pathogens.</title>
        <authorList>
            <person name="Haridas S."/>
            <person name="Albert R."/>
            <person name="Binder M."/>
            <person name="Bloem J."/>
            <person name="Labutti K."/>
            <person name="Salamov A."/>
            <person name="Andreopoulos B."/>
            <person name="Baker S."/>
            <person name="Barry K."/>
            <person name="Bills G."/>
            <person name="Bluhm B."/>
            <person name="Cannon C."/>
            <person name="Castanera R."/>
            <person name="Culley D."/>
            <person name="Daum C."/>
            <person name="Ezra D."/>
            <person name="Gonzalez J."/>
            <person name="Henrissat B."/>
            <person name="Kuo A."/>
            <person name="Liang C."/>
            <person name="Lipzen A."/>
            <person name="Lutzoni F."/>
            <person name="Magnuson J."/>
            <person name="Mondo S."/>
            <person name="Nolan M."/>
            <person name="Ohm R."/>
            <person name="Pangilinan J."/>
            <person name="Park H.-J."/>
            <person name="Ramirez L."/>
            <person name="Alfaro M."/>
            <person name="Sun H."/>
            <person name="Tritt A."/>
            <person name="Yoshinaga Y."/>
            <person name="Zwiers L.-H."/>
            <person name="Turgeon B."/>
            <person name="Goodwin S."/>
            <person name="Spatafora J."/>
            <person name="Crous P."/>
            <person name="Grigoriev I."/>
        </authorList>
    </citation>
    <scope>NUCLEOTIDE SEQUENCE</scope>
    <source>
        <strain evidence="7">CBS 133067</strain>
    </source>
</reference>
<evidence type="ECO:0000256" key="2">
    <source>
        <dbReference type="ARBA" id="ARBA00022692"/>
    </source>
</evidence>
<keyword evidence="2 5" id="KW-0812">Transmembrane</keyword>
<protein>
    <recommendedName>
        <fullName evidence="6">EamA domain-containing protein</fullName>
    </recommendedName>
</protein>
<dbReference type="PANTHER" id="PTHR23051:SF0">
    <property type="entry name" value="SOLUTE CARRIER FAMILY 35 MEMBER F5"/>
    <property type="match status" value="1"/>
</dbReference>
<evidence type="ECO:0000259" key="6">
    <source>
        <dbReference type="Pfam" id="PF00892"/>
    </source>
</evidence>
<dbReference type="EMBL" id="ML978121">
    <property type="protein sequence ID" value="KAF2104789.1"/>
    <property type="molecule type" value="Genomic_DNA"/>
</dbReference>
<evidence type="ECO:0000313" key="7">
    <source>
        <dbReference type="EMBL" id="KAF2104789.1"/>
    </source>
</evidence>
<keyword evidence="4 5" id="KW-0472">Membrane</keyword>
<feature type="domain" description="EamA" evidence="6">
    <location>
        <begin position="201"/>
        <end position="265"/>
    </location>
</feature>
<dbReference type="InterPro" id="IPR000620">
    <property type="entry name" value="EamA_dom"/>
</dbReference>
<organism evidence="7 8">
    <name type="scientific">Rhizodiscina lignyota</name>
    <dbReference type="NCBI Taxonomy" id="1504668"/>
    <lineage>
        <taxon>Eukaryota</taxon>
        <taxon>Fungi</taxon>
        <taxon>Dikarya</taxon>
        <taxon>Ascomycota</taxon>
        <taxon>Pezizomycotina</taxon>
        <taxon>Dothideomycetes</taxon>
        <taxon>Pleosporomycetidae</taxon>
        <taxon>Aulographales</taxon>
        <taxon>Rhizodiscinaceae</taxon>
        <taxon>Rhizodiscina</taxon>
    </lineage>
</organism>